<dbReference type="EMBL" id="JADYXP020000002">
    <property type="protein sequence ID" value="KAL0131817.1"/>
    <property type="molecule type" value="Genomic_DNA"/>
</dbReference>
<accession>A0AAW2GXE4</accession>
<reference evidence="1 2" key="1">
    <citation type="submission" date="2023-03" db="EMBL/GenBank/DDBJ databases">
        <title>High recombination rates correlate with genetic variation in Cardiocondyla obscurior ants.</title>
        <authorList>
            <person name="Errbii M."/>
        </authorList>
    </citation>
    <scope>NUCLEOTIDE SEQUENCE [LARGE SCALE GENOMIC DNA]</scope>
    <source>
        <strain evidence="1">Alpha-2009</strain>
        <tissue evidence="1">Whole body</tissue>
    </source>
</reference>
<dbReference type="Proteomes" id="UP001430953">
    <property type="component" value="Unassembled WGS sequence"/>
</dbReference>
<gene>
    <name evidence="1" type="ORF">PUN28_002990</name>
</gene>
<evidence type="ECO:0000313" key="1">
    <source>
        <dbReference type="EMBL" id="KAL0131817.1"/>
    </source>
</evidence>
<name>A0AAW2GXE4_9HYME</name>
<keyword evidence="2" id="KW-1185">Reference proteome</keyword>
<sequence>MIYVCISNTLQFFKSYESRCFCGTIICGEKCSQFIVICCNFVPMFMSFDLYNKHRLNGAHQVHVLQYLVQLRSFLCKVYICGAKLLNRISPFSVNDSSNVDINVQIVICKINSQ</sequence>
<dbReference type="AlphaFoldDB" id="A0AAW2GXE4"/>
<protein>
    <submittedName>
        <fullName evidence="1">Uncharacterized protein</fullName>
    </submittedName>
</protein>
<evidence type="ECO:0000313" key="2">
    <source>
        <dbReference type="Proteomes" id="UP001430953"/>
    </source>
</evidence>
<proteinExistence type="predicted"/>
<comment type="caution">
    <text evidence="1">The sequence shown here is derived from an EMBL/GenBank/DDBJ whole genome shotgun (WGS) entry which is preliminary data.</text>
</comment>
<organism evidence="1 2">
    <name type="scientific">Cardiocondyla obscurior</name>
    <dbReference type="NCBI Taxonomy" id="286306"/>
    <lineage>
        <taxon>Eukaryota</taxon>
        <taxon>Metazoa</taxon>
        <taxon>Ecdysozoa</taxon>
        <taxon>Arthropoda</taxon>
        <taxon>Hexapoda</taxon>
        <taxon>Insecta</taxon>
        <taxon>Pterygota</taxon>
        <taxon>Neoptera</taxon>
        <taxon>Endopterygota</taxon>
        <taxon>Hymenoptera</taxon>
        <taxon>Apocrita</taxon>
        <taxon>Aculeata</taxon>
        <taxon>Formicoidea</taxon>
        <taxon>Formicidae</taxon>
        <taxon>Myrmicinae</taxon>
        <taxon>Cardiocondyla</taxon>
    </lineage>
</organism>